<feature type="compositionally biased region" description="Basic residues" evidence="3">
    <location>
        <begin position="1466"/>
        <end position="1481"/>
    </location>
</feature>
<dbReference type="Proteomes" id="UP000325579">
    <property type="component" value="Unassembled WGS sequence"/>
</dbReference>
<dbReference type="GO" id="GO:0006355">
    <property type="term" value="P:regulation of DNA-templated transcription"/>
    <property type="evidence" value="ECO:0007669"/>
    <property type="project" value="InterPro"/>
</dbReference>
<feature type="compositionally biased region" description="Acidic residues" evidence="3">
    <location>
        <begin position="1602"/>
        <end position="1612"/>
    </location>
</feature>
<organism evidence="5 6">
    <name type="scientific">Aspergillus pseudonomiae</name>
    <dbReference type="NCBI Taxonomy" id="1506151"/>
    <lineage>
        <taxon>Eukaryota</taxon>
        <taxon>Fungi</taxon>
        <taxon>Dikarya</taxon>
        <taxon>Ascomycota</taxon>
        <taxon>Pezizomycotina</taxon>
        <taxon>Eurotiomycetes</taxon>
        <taxon>Eurotiomycetidae</taxon>
        <taxon>Eurotiales</taxon>
        <taxon>Aspergillaceae</taxon>
        <taxon>Aspergillus</taxon>
        <taxon>Aspergillus subgen. Circumdati</taxon>
    </lineage>
</organism>
<sequence length="1626" mass="184107">MTGGPNPELHQQKKNPTWQRIGSMNQNSRAGDDMEPRLKHGIPMQVLRSLLLATWFNCCCVVILVTQVLGAPLYLISRDYYYAYMAYTKQSFGLVITALTQWGCPTFVRVSGDKSVQGQIHLTEDGRLKTEFPERLVLIANHQVYTDWIYLWWVAYTNMMHGRIFIILKESLKYIPIVGQGMTFYGFIFMARKWLSDKPRLQHRLEKLKTRHSGSKSESSEYDPMWLLIFPEGTNLSINTKRRSDEYGQRQGFPPLKHEVLPRSTGLFFCLQQLRGTVDWVYDCTVAYEGPPKGSYPDKYFTLRSTYLQGRPPTSVNMYWRRFAVSDIPLDDQKEFDAWLRARWTEKDQLLEEYFETGRFPSELAGFVDDVDVSESLKAAAAAGYVEVFVRLGHWSEIGRIFMVLIGAALLCKTSTTPSVSHRLSKEYLSRAMASLRSEHTNGINSETHSTATSLRFSDIPSAIDIPASTLDSEVEVSLEGLPDDPTELCTLLENEKAAKNFWVIIALAYAKQKQIDHAIDILNKGLASVAHGATKEKLGLLGWVCWLLMLKSRQAPRVAPEGELYSEAKTKDHYLQLATSTLNEASRLNPAFPPLFLARGVLSLLRASLHPPRPVRPGTVDTSERVESLRQALKCFEESSKAFGGRNVMAILGRARAQYMLGRYAEALEGYQKVLMKMPGLTDPDPRIGIGCCLWHLGFKDQAKAAWERALSLNPDSKVANILLAVYYLYDSSRHATTDPAFGSLYKVAMTQYTQKAFKLDKEYPMTGALFGGYFLLRKSYSTVETLARKAIEHTDVMQIASDGWFLLGRKAHYEGDLPRAAEFYNRSDQARGGGDKGYLPARFGTVQMQVSNKDYDGAKFRLEKIIQQTKNPECMILLGALYAEEVFATEKIGSREDKSAEAKKAISLLESVRALWKDEGKKLSPDESVLVYLARLYERTAPEKSMQCLSQLEELQLAAIVEDDHPEGLENEEQVKAALRVNLPPQLLSNMGCFLYQAEKVDQARTMFETALNACVRSQEKESEHDTDALVTTISYNLGRTYEASDMPEEAKKVYEGLLERHSDYTEASARLTYIALRQSPTDEGPKRMAKLYEADSTNLEVRALFGWYLSKSKKRVANLAEDQEQRHYKHTLQYFDKHDRYSLTGMGNVHLMTARDMRRETDQEKEKRRKMYERAVEFFDKALQLDPQNAYAAQGIAIALVDAKKDYSTAVHIFSKIRDTLRDSSVYLNLGHVYAELRQHTRSIEHYEAALSKDRARDAQILACLGRVWLLKGKQEVSLSAMKTALDYARRAHAVAPSQVHLEFNVAFVQNQIASLAYSLPETQKTVQDVQDASDGLREAVESFGRIAQAKNPPYPAGALEQRANMGKTIIKQLERALQSQKEYEEKNAAKLQQAREAREAEIRRREEEVRKAQEAERERKQRIAEERQRMVEEAQRLAEQRAEEERAREEAELTTESETGAKVKRKKKSSSTKRKKKRAEDDFISDGESPTRAGSSEPESEGESAPKKRRRLERRSGGKMQSKYKSSELVVDSDEEDGADAATTPAAESDHDQEMADTGEDGENVIQRRRAKVNRRIADDEEEEEEENQPGTVAVSENGDDDGADDLFNDNADGDNGAAMEE</sequence>
<dbReference type="InterPro" id="IPR011990">
    <property type="entry name" value="TPR-like_helical_dom_sf"/>
</dbReference>
<feature type="compositionally biased region" description="Polar residues" evidence="3">
    <location>
        <begin position="14"/>
        <end position="29"/>
    </location>
</feature>
<keyword evidence="4" id="KW-1133">Transmembrane helix</keyword>
<dbReference type="GO" id="GO:0016593">
    <property type="term" value="C:Cdc73/Paf1 complex"/>
    <property type="evidence" value="ECO:0007669"/>
    <property type="project" value="TreeGrafter"/>
</dbReference>
<dbReference type="SMART" id="SM00563">
    <property type="entry name" value="PlsC"/>
    <property type="match status" value="1"/>
</dbReference>
<dbReference type="FunFam" id="1.25.40.10:FF:000250">
    <property type="entry name" value="RNA polymerase II transcription elongation factor"/>
    <property type="match status" value="1"/>
</dbReference>
<dbReference type="Pfam" id="PF16076">
    <property type="entry name" value="Acyltransf_C"/>
    <property type="match status" value="1"/>
</dbReference>
<feature type="compositionally biased region" description="Basic and acidic residues" evidence="3">
    <location>
        <begin position="1435"/>
        <end position="1455"/>
    </location>
</feature>
<dbReference type="PANTHER" id="PTHR14027:SF2">
    <property type="entry name" value="RNA POLYMERASE-ASSOCIATED PROTEIN CTR9 HOMOLOG"/>
    <property type="match status" value="1"/>
</dbReference>
<feature type="region of interest" description="Disordered" evidence="3">
    <location>
        <begin position="1"/>
        <end position="35"/>
    </location>
</feature>
<dbReference type="SUPFAM" id="SSF81901">
    <property type="entry name" value="HCP-like"/>
    <property type="match status" value="1"/>
</dbReference>
<gene>
    <name evidence="5" type="ORF">BDV37DRAFT_274962</name>
</gene>
<dbReference type="OrthoDB" id="343875at2759"/>
<keyword evidence="6" id="KW-1185">Reference proteome</keyword>
<keyword evidence="1" id="KW-0677">Repeat</keyword>
<dbReference type="FunFam" id="1.25.40.10:FF:001586">
    <property type="entry name" value="RNA polymerase II transcription elongation factor (Ctr9), putative"/>
    <property type="match status" value="1"/>
</dbReference>
<dbReference type="SUPFAM" id="SSF48452">
    <property type="entry name" value="TPR-like"/>
    <property type="match status" value="2"/>
</dbReference>
<dbReference type="CDD" id="cd07990">
    <property type="entry name" value="LPLAT_LCLAT1-like"/>
    <property type="match status" value="1"/>
</dbReference>
<dbReference type="PANTHER" id="PTHR14027">
    <property type="entry name" value="RNA POLYMERASE-ASSOCIATED PROTEIN CTR9"/>
    <property type="match status" value="1"/>
</dbReference>
<dbReference type="Gene3D" id="1.25.40.10">
    <property type="entry name" value="Tetratricopeptide repeat domain"/>
    <property type="match status" value="4"/>
</dbReference>
<feature type="transmembrane region" description="Helical" evidence="4">
    <location>
        <begin position="54"/>
        <end position="76"/>
    </location>
</feature>
<dbReference type="GO" id="GO:0006368">
    <property type="term" value="P:transcription elongation by RNA polymerase II"/>
    <property type="evidence" value="ECO:0007669"/>
    <property type="project" value="TreeGrafter"/>
</dbReference>
<dbReference type="Pfam" id="PF01553">
    <property type="entry name" value="Acyltransferase"/>
    <property type="match status" value="1"/>
</dbReference>
<proteinExistence type="predicted"/>
<keyword evidence="4" id="KW-0472">Membrane</keyword>
<dbReference type="Pfam" id="PF13432">
    <property type="entry name" value="TPR_16"/>
    <property type="match status" value="1"/>
</dbReference>
<evidence type="ECO:0000256" key="3">
    <source>
        <dbReference type="SAM" id="MobiDB-lite"/>
    </source>
</evidence>
<dbReference type="InterPro" id="IPR002123">
    <property type="entry name" value="Plipid/glycerol_acylTrfase"/>
</dbReference>
<evidence type="ECO:0000256" key="2">
    <source>
        <dbReference type="ARBA" id="ARBA00022803"/>
    </source>
</evidence>
<name>A0A5N7D058_9EURO</name>
<dbReference type="GO" id="GO:0000993">
    <property type="term" value="F:RNA polymerase II complex binding"/>
    <property type="evidence" value="ECO:0007669"/>
    <property type="project" value="TreeGrafter"/>
</dbReference>
<dbReference type="InterPro" id="IPR031101">
    <property type="entry name" value="Ctr9"/>
</dbReference>
<dbReference type="Pfam" id="PF13181">
    <property type="entry name" value="TPR_8"/>
    <property type="match status" value="2"/>
</dbReference>
<dbReference type="RefSeq" id="XP_031937114.1">
    <property type="nucleotide sequence ID" value="XM_032085317.1"/>
</dbReference>
<reference evidence="5 6" key="1">
    <citation type="submission" date="2019-04" db="EMBL/GenBank/DDBJ databases">
        <authorList>
            <consortium name="DOE Joint Genome Institute"/>
            <person name="Mondo S."/>
            <person name="Kjaerbolling I."/>
            <person name="Vesth T."/>
            <person name="Frisvad J.C."/>
            <person name="Nybo J.L."/>
            <person name="Theobald S."/>
            <person name="Kildgaard S."/>
            <person name="Isbrandt T."/>
            <person name="Kuo A."/>
            <person name="Sato A."/>
            <person name="Lyhne E.K."/>
            <person name="Kogle M.E."/>
            <person name="Wiebenga A."/>
            <person name="Kun R.S."/>
            <person name="Lubbers R.J."/>
            <person name="Makela M.R."/>
            <person name="Barry K."/>
            <person name="Chovatia M."/>
            <person name="Clum A."/>
            <person name="Daum C."/>
            <person name="Haridas S."/>
            <person name="He G."/>
            <person name="LaButti K."/>
            <person name="Lipzen A."/>
            <person name="Riley R."/>
            <person name="Salamov A."/>
            <person name="Simmons B.A."/>
            <person name="Magnuson J.K."/>
            <person name="Henrissat B."/>
            <person name="Mortensen U.H."/>
            <person name="Larsen T.O."/>
            <person name="Devries R.P."/>
            <person name="Grigoriev I.V."/>
            <person name="Machida M."/>
            <person name="Baker S.E."/>
            <person name="Andersen M.R."/>
            <person name="Cantor M.N."/>
            <person name="Hua S.X."/>
        </authorList>
    </citation>
    <scope>NUCLEOTIDE SEQUENCE [LARGE SCALE GENOMIC DNA]</scope>
    <source>
        <strain evidence="5 6">CBS 119388</strain>
    </source>
</reference>
<dbReference type="InterPro" id="IPR032098">
    <property type="entry name" value="Acyltransf_C"/>
</dbReference>
<evidence type="ECO:0000313" key="6">
    <source>
        <dbReference type="Proteomes" id="UP000325579"/>
    </source>
</evidence>
<dbReference type="SMART" id="SM00028">
    <property type="entry name" value="TPR"/>
    <property type="match status" value="9"/>
</dbReference>
<keyword evidence="4" id="KW-0812">Transmembrane</keyword>
<dbReference type="InterPro" id="IPR019734">
    <property type="entry name" value="TPR_rpt"/>
</dbReference>
<dbReference type="FunFam" id="1.25.40.10:FF:000745">
    <property type="entry name" value="RNA polymerase II transcription elongation factor (Ctr9)"/>
    <property type="match status" value="1"/>
</dbReference>
<accession>A0A5N6HI92</accession>
<dbReference type="GO" id="GO:0016746">
    <property type="term" value="F:acyltransferase activity"/>
    <property type="evidence" value="ECO:0007669"/>
    <property type="project" value="InterPro"/>
</dbReference>
<dbReference type="EMBL" id="ML736826">
    <property type="protein sequence ID" value="KAE8399795.1"/>
    <property type="molecule type" value="Genomic_DNA"/>
</dbReference>
<evidence type="ECO:0000256" key="4">
    <source>
        <dbReference type="SAM" id="Phobius"/>
    </source>
</evidence>
<keyword evidence="2" id="KW-0802">TPR repeat</keyword>
<feature type="transmembrane region" description="Helical" evidence="4">
    <location>
        <begin position="174"/>
        <end position="195"/>
    </location>
</feature>
<feature type="transmembrane region" description="Helical" evidence="4">
    <location>
        <begin position="148"/>
        <end position="168"/>
    </location>
</feature>
<evidence type="ECO:0000256" key="1">
    <source>
        <dbReference type="ARBA" id="ARBA00022737"/>
    </source>
</evidence>
<protein>
    <submittedName>
        <fullName evidence="5">HCP-like protein</fullName>
    </submittedName>
</protein>
<dbReference type="SUPFAM" id="SSF69593">
    <property type="entry name" value="Glycerol-3-phosphate (1)-acyltransferase"/>
    <property type="match status" value="1"/>
</dbReference>
<dbReference type="PROSITE" id="PS50005">
    <property type="entry name" value="TPR"/>
    <property type="match status" value="1"/>
</dbReference>
<feature type="region of interest" description="Disordered" evidence="3">
    <location>
        <begin position="1435"/>
        <end position="1626"/>
    </location>
</feature>
<feature type="compositionally biased region" description="Low complexity" evidence="3">
    <location>
        <begin position="1613"/>
        <end position="1626"/>
    </location>
</feature>
<feature type="compositionally biased region" description="Acidic residues" evidence="3">
    <location>
        <begin position="1583"/>
        <end position="1592"/>
    </location>
</feature>
<accession>A0A5N7D058</accession>
<evidence type="ECO:0000313" key="5">
    <source>
        <dbReference type="EMBL" id="KAE8399795.1"/>
    </source>
</evidence>
<dbReference type="GeneID" id="43670008"/>